<evidence type="ECO:0000259" key="7">
    <source>
        <dbReference type="PROSITE" id="PS51918"/>
    </source>
</evidence>
<dbReference type="SFLD" id="SFLDG01067">
    <property type="entry name" value="SPASM/twitch_domain_containing"/>
    <property type="match status" value="1"/>
</dbReference>
<evidence type="ECO:0000256" key="6">
    <source>
        <dbReference type="ARBA" id="ARBA00023014"/>
    </source>
</evidence>
<dbReference type="SMART" id="SM00729">
    <property type="entry name" value="Elp3"/>
    <property type="match status" value="1"/>
</dbReference>
<sequence>MQMSYTPKPLYVIYDVTLACNASCIHCYSHAGKPLPNELTTEEGHKLIDELADAGTLLLGFGGGEALLRKDCFDFMQHAHDRKMLTNVATNGILVNQKTARRLKEVGIQAVTVSIDSTQPALHDYIRQVPQLFQKACDAVKCLKDEGIKVLIGFTPMSHNYKEREEIVRMALDLHADTVNVSEYVPTGRFGTTIALTADELKETMAAWVQLEKKYRDRIRITWHDCRAAILIPEIGSAAKTGCGAGRTTCRIAADGTLYSCPLLPIPCGNVRERGFRYLWENAPLMLGLRDRSNLKNNCGCCDKKEVCGGCRAVAYANYGDLFEGDPECWYKPMEYIPAAAAAETKSHEPLIQIEPLRRLSEKNDK</sequence>
<dbReference type="PROSITE" id="PS51918">
    <property type="entry name" value="RADICAL_SAM"/>
    <property type="match status" value="1"/>
</dbReference>
<evidence type="ECO:0000256" key="4">
    <source>
        <dbReference type="ARBA" id="ARBA00022723"/>
    </source>
</evidence>
<dbReference type="STRING" id="926571.NVIE_012980"/>
<dbReference type="CDD" id="cd21123">
    <property type="entry name" value="SPASM_MftC-like"/>
    <property type="match status" value="1"/>
</dbReference>
<keyword evidence="6" id="KW-0411">Iron-sulfur</keyword>
<dbReference type="PIRSF" id="PIRSF037420">
    <property type="entry name" value="PQQ_syn_pqqE"/>
    <property type="match status" value="1"/>
</dbReference>
<dbReference type="InterPro" id="IPR006638">
    <property type="entry name" value="Elp3/MiaA/NifB-like_rSAM"/>
</dbReference>
<dbReference type="PANTHER" id="PTHR11228:SF35">
    <property type="entry name" value="MOLYBDENUM COFACTOR BIOSYNTHESIS PROTEIN A-RELATED"/>
    <property type="match status" value="1"/>
</dbReference>
<dbReference type="Gene3D" id="3.20.20.70">
    <property type="entry name" value="Aldolase class I"/>
    <property type="match status" value="1"/>
</dbReference>
<dbReference type="InterPro" id="IPR017200">
    <property type="entry name" value="PqqE-like"/>
</dbReference>
<dbReference type="HOGENOM" id="CLU_009273_4_0_2"/>
<dbReference type="PANTHER" id="PTHR11228">
    <property type="entry name" value="RADICAL SAM DOMAIN PROTEIN"/>
    <property type="match status" value="1"/>
</dbReference>
<dbReference type="GeneID" id="74946559"/>
<evidence type="ECO:0000256" key="3">
    <source>
        <dbReference type="ARBA" id="ARBA00022691"/>
    </source>
</evidence>
<dbReference type="SFLD" id="SFLDG01386">
    <property type="entry name" value="main_SPASM_domain-containing"/>
    <property type="match status" value="1"/>
</dbReference>
<dbReference type="InterPro" id="IPR023885">
    <property type="entry name" value="4Fe4S-binding_SPASM_dom"/>
</dbReference>
<dbReference type="Proteomes" id="UP000027093">
    <property type="component" value="Chromosome"/>
</dbReference>
<dbReference type="RefSeq" id="WP_084790663.1">
    <property type="nucleotide sequence ID" value="NZ_CP007536.1"/>
</dbReference>
<evidence type="ECO:0000256" key="5">
    <source>
        <dbReference type="ARBA" id="ARBA00023004"/>
    </source>
</evidence>
<evidence type="ECO:0000256" key="1">
    <source>
        <dbReference type="ARBA" id="ARBA00001966"/>
    </source>
</evidence>
<dbReference type="OrthoDB" id="30736at2157"/>
<dbReference type="InterPro" id="IPR013785">
    <property type="entry name" value="Aldolase_TIM"/>
</dbReference>
<accession>A0A060HFZ7</accession>
<protein>
    <submittedName>
        <fullName evidence="8">Radical SAM</fullName>
    </submittedName>
</protein>
<proteinExistence type="predicted"/>
<evidence type="ECO:0000256" key="2">
    <source>
        <dbReference type="ARBA" id="ARBA00022485"/>
    </source>
</evidence>
<dbReference type="GO" id="GO:0003824">
    <property type="term" value="F:catalytic activity"/>
    <property type="evidence" value="ECO:0007669"/>
    <property type="project" value="InterPro"/>
</dbReference>
<dbReference type="CDD" id="cd01335">
    <property type="entry name" value="Radical_SAM"/>
    <property type="match status" value="1"/>
</dbReference>
<reference evidence="8 9" key="1">
    <citation type="journal article" date="2014" name="Int. J. Syst. Evol. Microbiol.">
        <title>Nitrososphaera viennensis gen. nov., sp. nov., an aerobic and mesophilic, ammonia-oxidizing archaeon from soil and a member of the archaeal phylum Thaumarchaeota.</title>
        <authorList>
            <person name="Stieglmeier M."/>
            <person name="Klingl A."/>
            <person name="Alves R.J."/>
            <person name="Rittmann S.K."/>
            <person name="Melcher M."/>
            <person name="Leisch N."/>
            <person name="Schleper C."/>
        </authorList>
    </citation>
    <scope>NUCLEOTIDE SEQUENCE [LARGE SCALE GENOMIC DNA]</scope>
    <source>
        <strain evidence="8">EN76</strain>
    </source>
</reference>
<feature type="domain" description="Radical SAM core" evidence="7">
    <location>
        <begin position="4"/>
        <end position="225"/>
    </location>
</feature>
<dbReference type="EMBL" id="CP007536">
    <property type="protein sequence ID" value="AIC15534.1"/>
    <property type="molecule type" value="Genomic_DNA"/>
</dbReference>
<evidence type="ECO:0000313" key="9">
    <source>
        <dbReference type="Proteomes" id="UP000027093"/>
    </source>
</evidence>
<dbReference type="SUPFAM" id="SSF102114">
    <property type="entry name" value="Radical SAM enzymes"/>
    <property type="match status" value="1"/>
</dbReference>
<organism evidence="8 9">
    <name type="scientific">Nitrososphaera viennensis EN76</name>
    <dbReference type="NCBI Taxonomy" id="926571"/>
    <lineage>
        <taxon>Archaea</taxon>
        <taxon>Nitrososphaerota</taxon>
        <taxon>Nitrososphaeria</taxon>
        <taxon>Nitrososphaerales</taxon>
        <taxon>Nitrososphaeraceae</taxon>
        <taxon>Nitrososphaera</taxon>
    </lineage>
</organism>
<dbReference type="GO" id="GO:0051539">
    <property type="term" value="F:4 iron, 4 sulfur cluster binding"/>
    <property type="evidence" value="ECO:0007669"/>
    <property type="project" value="UniProtKB-KW"/>
</dbReference>
<dbReference type="Pfam" id="PF04055">
    <property type="entry name" value="Radical_SAM"/>
    <property type="match status" value="1"/>
</dbReference>
<dbReference type="SFLD" id="SFLDS00029">
    <property type="entry name" value="Radical_SAM"/>
    <property type="match status" value="1"/>
</dbReference>
<dbReference type="InterPro" id="IPR050377">
    <property type="entry name" value="Radical_SAM_PqqE_MftC-like"/>
</dbReference>
<name>A0A060HFZ7_9ARCH</name>
<evidence type="ECO:0000313" key="8">
    <source>
        <dbReference type="EMBL" id="AIC15534.1"/>
    </source>
</evidence>
<dbReference type="KEGG" id="nvn:NVIE_012980"/>
<gene>
    <name evidence="8" type="ORF">NVIE_012980</name>
</gene>
<keyword evidence="4" id="KW-0479">Metal-binding</keyword>
<keyword evidence="2" id="KW-0004">4Fe-4S</keyword>
<keyword evidence="3" id="KW-0949">S-adenosyl-L-methionine</keyword>
<dbReference type="InterPro" id="IPR058240">
    <property type="entry name" value="rSAM_sf"/>
</dbReference>
<dbReference type="InterPro" id="IPR007197">
    <property type="entry name" value="rSAM"/>
</dbReference>
<comment type="cofactor">
    <cofactor evidence="1">
        <name>[4Fe-4S] cluster</name>
        <dbReference type="ChEBI" id="CHEBI:49883"/>
    </cofactor>
</comment>
<dbReference type="GO" id="GO:0046872">
    <property type="term" value="F:metal ion binding"/>
    <property type="evidence" value="ECO:0007669"/>
    <property type="project" value="UniProtKB-KW"/>
</dbReference>
<keyword evidence="5" id="KW-0408">Iron</keyword>
<keyword evidence="9" id="KW-1185">Reference proteome</keyword>
<dbReference type="AlphaFoldDB" id="A0A060HFZ7"/>
<dbReference type="Pfam" id="PF13186">
    <property type="entry name" value="SPASM"/>
    <property type="match status" value="1"/>
</dbReference>